<reference evidence="1 2" key="1">
    <citation type="submission" date="2021-07" db="EMBL/GenBank/DDBJ databases">
        <title>Sequencing Streptomyces halstedii LGO-A4 genome an citrus endophytic actinomycete.</title>
        <authorList>
            <person name="Samborskyy M."/>
            <person name="Scott N."/>
            <person name="Deglau R."/>
            <person name="Dickens S."/>
            <person name="Oliveira L.G."/>
        </authorList>
    </citation>
    <scope>NUCLEOTIDE SEQUENCE [LARGE SCALE GENOMIC DNA]</scope>
    <source>
        <strain evidence="1 2">LGO-A4</strain>
    </source>
</reference>
<organism evidence="1 2">
    <name type="scientific">Streptomyces halstedii</name>
    <dbReference type="NCBI Taxonomy" id="1944"/>
    <lineage>
        <taxon>Bacteria</taxon>
        <taxon>Bacillati</taxon>
        <taxon>Actinomycetota</taxon>
        <taxon>Actinomycetes</taxon>
        <taxon>Kitasatosporales</taxon>
        <taxon>Streptomycetaceae</taxon>
        <taxon>Streptomyces</taxon>
    </lineage>
</organism>
<keyword evidence="2" id="KW-1185">Reference proteome</keyword>
<protein>
    <submittedName>
        <fullName evidence="1">Uncharacterized protein</fullName>
    </submittedName>
</protein>
<comment type="caution">
    <text evidence="1">The sequence shown here is derived from an EMBL/GenBank/DDBJ whole genome shotgun (WGS) entry which is preliminary data.</text>
</comment>
<gene>
    <name evidence="1" type="ORF">STHAL_32865</name>
</gene>
<sequence length="86" mass="9039">MTISSSASAVTALASALVAHRAAWLCPGCYSNVPADRVPKESCVGRCAPVHEDSDACRNCREWLCVGCGKHPVDGVLTLCPMCCDD</sequence>
<dbReference type="Proteomes" id="UP000735541">
    <property type="component" value="Unassembled WGS sequence"/>
</dbReference>
<dbReference type="EMBL" id="JAHUVW010000004">
    <property type="protein sequence ID" value="MBV7674240.1"/>
    <property type="molecule type" value="Genomic_DNA"/>
</dbReference>
<name>A0ABS6U125_STRHA</name>
<evidence type="ECO:0000313" key="1">
    <source>
        <dbReference type="EMBL" id="MBV7674240.1"/>
    </source>
</evidence>
<evidence type="ECO:0000313" key="2">
    <source>
        <dbReference type="Proteomes" id="UP000735541"/>
    </source>
</evidence>
<accession>A0ABS6U125</accession>
<dbReference type="RefSeq" id="WP_228873950.1">
    <property type="nucleotide sequence ID" value="NZ_JAHUVW010000004.1"/>
</dbReference>
<proteinExistence type="predicted"/>